<evidence type="ECO:0000313" key="1">
    <source>
        <dbReference type="EMBL" id="KAJ8718891.1"/>
    </source>
</evidence>
<gene>
    <name evidence="1" type="ORF">PYW07_016447</name>
</gene>
<evidence type="ECO:0000313" key="2">
    <source>
        <dbReference type="Proteomes" id="UP001231518"/>
    </source>
</evidence>
<dbReference type="EMBL" id="JARGEI010000015">
    <property type="protein sequence ID" value="KAJ8718891.1"/>
    <property type="molecule type" value="Genomic_DNA"/>
</dbReference>
<proteinExistence type="predicted"/>
<dbReference type="Proteomes" id="UP001231518">
    <property type="component" value="Chromosome 8"/>
</dbReference>
<reference evidence="1" key="1">
    <citation type="submission" date="2023-03" db="EMBL/GenBank/DDBJ databases">
        <title>Chromosome-level genomes of two armyworms, Mythimna separata and Mythimna loreyi, provide insights into the biosynthesis and reception of sex pheromones.</title>
        <authorList>
            <person name="Zhao H."/>
        </authorList>
    </citation>
    <scope>NUCLEOTIDE SEQUENCE</scope>
    <source>
        <strain evidence="1">BeijingLab</strain>
        <tissue evidence="1">Pupa</tissue>
    </source>
</reference>
<name>A0AAD8DRJ8_MYTSE</name>
<dbReference type="AlphaFoldDB" id="A0AAD8DRJ8"/>
<accession>A0AAD8DRJ8</accession>
<sequence length="139" mass="16449">MKEEFNERLNTLVARKKSNSVYLINTARYQDFIKEVKEIKSKPYKDFEDYKMLASYDVLDVNGRERMIQPRNEVNPSIKFYVPLEELFGVLHTIHLLFKHANIDVMEAELKTKFCNVSKEVIKIYLTCCKTCQEKKSNT</sequence>
<protein>
    <submittedName>
        <fullName evidence="1">Uncharacterized protein</fullName>
    </submittedName>
</protein>
<comment type="caution">
    <text evidence="1">The sequence shown here is derived from an EMBL/GenBank/DDBJ whole genome shotgun (WGS) entry which is preliminary data.</text>
</comment>
<keyword evidence="2" id="KW-1185">Reference proteome</keyword>
<organism evidence="1 2">
    <name type="scientific">Mythimna separata</name>
    <name type="common">Oriental armyworm</name>
    <name type="synonym">Pseudaletia separata</name>
    <dbReference type="NCBI Taxonomy" id="271217"/>
    <lineage>
        <taxon>Eukaryota</taxon>
        <taxon>Metazoa</taxon>
        <taxon>Ecdysozoa</taxon>
        <taxon>Arthropoda</taxon>
        <taxon>Hexapoda</taxon>
        <taxon>Insecta</taxon>
        <taxon>Pterygota</taxon>
        <taxon>Neoptera</taxon>
        <taxon>Endopterygota</taxon>
        <taxon>Lepidoptera</taxon>
        <taxon>Glossata</taxon>
        <taxon>Ditrysia</taxon>
        <taxon>Noctuoidea</taxon>
        <taxon>Noctuidae</taxon>
        <taxon>Noctuinae</taxon>
        <taxon>Hadenini</taxon>
        <taxon>Mythimna</taxon>
    </lineage>
</organism>